<comment type="caution">
    <text evidence="1">The sequence shown here is derived from an EMBL/GenBank/DDBJ whole genome shotgun (WGS) entry which is preliminary data.</text>
</comment>
<dbReference type="Proteomes" id="UP001484535">
    <property type="component" value="Unassembled WGS sequence"/>
</dbReference>
<protein>
    <submittedName>
        <fullName evidence="1">Uncharacterized protein</fullName>
    </submittedName>
</protein>
<name>A0ABV0D0K9_9SPHN</name>
<keyword evidence="2" id="KW-1185">Reference proteome</keyword>
<evidence type="ECO:0000313" key="2">
    <source>
        <dbReference type="Proteomes" id="UP001484535"/>
    </source>
</evidence>
<accession>A0ABV0D0K9</accession>
<dbReference type="RefSeq" id="WP_346785847.1">
    <property type="nucleotide sequence ID" value="NZ_JBDLBR010000005.1"/>
</dbReference>
<reference evidence="1 2" key="1">
    <citation type="submission" date="2024-05" db="EMBL/GenBank/DDBJ databases">
        <authorList>
            <person name="Park S."/>
        </authorList>
    </citation>
    <scope>NUCLEOTIDE SEQUENCE [LARGE SCALE GENOMIC DNA]</scope>
    <source>
        <strain evidence="1 2">DGU5</strain>
    </source>
</reference>
<gene>
    <name evidence="1" type="ORF">ABDJ38_14505</name>
</gene>
<dbReference type="EMBL" id="JBDLBR010000005">
    <property type="protein sequence ID" value="MEN7538391.1"/>
    <property type="molecule type" value="Genomic_DNA"/>
</dbReference>
<organism evidence="1 2">
    <name type="scientific">Aurantiacibacter flavus</name>
    <dbReference type="NCBI Taxonomy" id="3145232"/>
    <lineage>
        <taxon>Bacteria</taxon>
        <taxon>Pseudomonadati</taxon>
        <taxon>Pseudomonadota</taxon>
        <taxon>Alphaproteobacteria</taxon>
        <taxon>Sphingomonadales</taxon>
        <taxon>Erythrobacteraceae</taxon>
        <taxon>Aurantiacibacter</taxon>
    </lineage>
</organism>
<proteinExistence type="predicted"/>
<evidence type="ECO:0000313" key="1">
    <source>
        <dbReference type="EMBL" id="MEN7538391.1"/>
    </source>
</evidence>
<sequence length="92" mass="10162">MAKRTDMNNLFLRVGSGCRARLRSSHLPVASTETHKCLPAIELTKFPPHQKHFSGANVACQPGLSRYETLTTAGLKANGAQRSFVVVEQRRL</sequence>